<dbReference type="InterPro" id="IPR012808">
    <property type="entry name" value="CHP02453"/>
</dbReference>
<reference evidence="1" key="1">
    <citation type="journal article" date="2021" name="PeerJ">
        <title>Extensive microbial diversity within the chicken gut microbiome revealed by metagenomics and culture.</title>
        <authorList>
            <person name="Gilroy R."/>
            <person name="Ravi A."/>
            <person name="Getino M."/>
            <person name="Pursley I."/>
            <person name="Horton D.L."/>
            <person name="Alikhan N.F."/>
            <person name="Baker D."/>
            <person name="Gharbi K."/>
            <person name="Hall N."/>
            <person name="Watson M."/>
            <person name="Adriaenssens E.M."/>
            <person name="Foster-Nyarko E."/>
            <person name="Jarju S."/>
            <person name="Secka A."/>
            <person name="Antonio M."/>
            <person name="Oren A."/>
            <person name="Chaudhuri R.R."/>
            <person name="La Ragione R."/>
            <person name="Hildebrand F."/>
            <person name="Pallen M.J."/>
        </authorList>
    </citation>
    <scope>NUCLEOTIDE SEQUENCE</scope>
    <source>
        <strain evidence="1">6966</strain>
    </source>
</reference>
<dbReference type="InterPro" id="IPR015996">
    <property type="entry name" value="UCP028451"/>
</dbReference>
<dbReference type="EMBL" id="DYVS01000111">
    <property type="protein sequence ID" value="HJF70438.1"/>
    <property type="molecule type" value="Genomic_DNA"/>
</dbReference>
<organism evidence="1 2">
    <name type="scientific">Butyricimonas virosa</name>
    <dbReference type="NCBI Taxonomy" id="544645"/>
    <lineage>
        <taxon>Bacteria</taxon>
        <taxon>Pseudomonadati</taxon>
        <taxon>Bacteroidota</taxon>
        <taxon>Bacteroidia</taxon>
        <taxon>Bacteroidales</taxon>
        <taxon>Odoribacteraceae</taxon>
        <taxon>Butyricimonas</taxon>
    </lineage>
</organism>
<comment type="caution">
    <text evidence="1">The sequence shown here is derived from an EMBL/GenBank/DDBJ whole genome shotgun (WGS) entry which is preliminary data.</text>
</comment>
<proteinExistence type="predicted"/>
<dbReference type="Proteomes" id="UP000742098">
    <property type="component" value="Unassembled WGS sequence"/>
</dbReference>
<dbReference type="AlphaFoldDB" id="A0A921H4A0"/>
<name>A0A921H4A0_9BACT</name>
<reference evidence="1" key="2">
    <citation type="submission" date="2021-09" db="EMBL/GenBank/DDBJ databases">
        <authorList>
            <person name="Gilroy R."/>
        </authorList>
    </citation>
    <scope>NUCLEOTIDE SEQUENCE</scope>
    <source>
        <strain evidence="1">6966</strain>
    </source>
</reference>
<dbReference type="PANTHER" id="PTHR36452:SF1">
    <property type="entry name" value="DUF2461 DOMAIN-CONTAINING PROTEIN"/>
    <property type="match status" value="1"/>
</dbReference>
<evidence type="ECO:0000313" key="2">
    <source>
        <dbReference type="Proteomes" id="UP000742098"/>
    </source>
</evidence>
<dbReference type="PANTHER" id="PTHR36452">
    <property type="entry name" value="CHROMOSOME 12, WHOLE GENOME SHOTGUN SEQUENCE"/>
    <property type="match status" value="1"/>
</dbReference>
<protein>
    <submittedName>
        <fullName evidence="1">DUF2461 domain-containing protein</fullName>
    </submittedName>
</protein>
<dbReference type="NCBIfam" id="TIGR02453">
    <property type="entry name" value="TIGR02453 family protein"/>
    <property type="match status" value="1"/>
</dbReference>
<dbReference type="PIRSF" id="PIRSF028451">
    <property type="entry name" value="UCP028451"/>
    <property type="match status" value="1"/>
</dbReference>
<gene>
    <name evidence="1" type="ORF">K8V05_06755</name>
</gene>
<accession>A0A921H4A0</accession>
<sequence>MRFGRGEMGAEELKIENGELKMKEPVTCDFSMAEVFRFLKELKENNNREWFNAHKEWYLAVKARHEDFINQVIPALAVTEPDVDGLTAKDCIFRIYRDVRFSSNKEPYKTHIGAYMVKGGKQSPRAGYYVHIEPGNCMIGGGIWCPEPSLLKALRKDVYDNIDEFTGILRDAKFQKYYVLEGEKLKKVPAPFPADFPEGDLLKYKSYTVSNYVPDSFFEREDVVERCVERLLLMQPFNRFLNYTVEETWR</sequence>
<dbReference type="Pfam" id="PF09365">
    <property type="entry name" value="DUF2461"/>
    <property type="match status" value="1"/>
</dbReference>
<evidence type="ECO:0000313" key="1">
    <source>
        <dbReference type="EMBL" id="HJF70438.1"/>
    </source>
</evidence>